<evidence type="ECO:0000313" key="3">
    <source>
        <dbReference type="Proteomes" id="UP000235371"/>
    </source>
</evidence>
<keyword evidence="3" id="KW-1185">Reference proteome</keyword>
<keyword evidence="1" id="KW-0472">Membrane</keyword>
<dbReference type="AlphaFoldDB" id="A0A2J6T446"/>
<gene>
    <name evidence="2" type="ORF">K444DRAFT_664940</name>
</gene>
<sequence length="153" mass="17396">MSAQKNHKKSQYTSRSKVIPLASTLHLSSIYFTLVFLSGFLLGAIRQGFIIPTFHLARSRAELIEMPFMVLCTLHWARWLIHRYEVPRVAKTRITVGGLAMGMMVVIELIGEYFDNGRWDTEGDKGYWIRKGAFSVAVVLFGAMLWVLMAVGR</sequence>
<feature type="transmembrane region" description="Helical" evidence="1">
    <location>
        <begin position="93"/>
        <end position="114"/>
    </location>
</feature>
<reference evidence="2 3" key="1">
    <citation type="submission" date="2016-04" db="EMBL/GenBank/DDBJ databases">
        <title>A degradative enzymes factory behind the ericoid mycorrhizal symbiosis.</title>
        <authorList>
            <consortium name="DOE Joint Genome Institute"/>
            <person name="Martino E."/>
            <person name="Morin E."/>
            <person name="Grelet G."/>
            <person name="Kuo A."/>
            <person name="Kohler A."/>
            <person name="Daghino S."/>
            <person name="Barry K."/>
            <person name="Choi C."/>
            <person name="Cichocki N."/>
            <person name="Clum A."/>
            <person name="Copeland A."/>
            <person name="Hainaut M."/>
            <person name="Haridas S."/>
            <person name="Labutti K."/>
            <person name="Lindquist E."/>
            <person name="Lipzen A."/>
            <person name="Khouja H.-R."/>
            <person name="Murat C."/>
            <person name="Ohm R."/>
            <person name="Olson A."/>
            <person name="Spatafora J."/>
            <person name="Veneault-Fourrey C."/>
            <person name="Henrissat B."/>
            <person name="Grigoriev I."/>
            <person name="Martin F."/>
            <person name="Perotto S."/>
        </authorList>
    </citation>
    <scope>NUCLEOTIDE SEQUENCE [LARGE SCALE GENOMIC DNA]</scope>
    <source>
        <strain evidence="2 3">E</strain>
    </source>
</reference>
<keyword evidence="1" id="KW-0812">Transmembrane</keyword>
<name>A0A2J6T446_9HELO</name>
<accession>A0A2J6T446</accession>
<organism evidence="2 3">
    <name type="scientific">Hyaloscypha bicolor E</name>
    <dbReference type="NCBI Taxonomy" id="1095630"/>
    <lineage>
        <taxon>Eukaryota</taxon>
        <taxon>Fungi</taxon>
        <taxon>Dikarya</taxon>
        <taxon>Ascomycota</taxon>
        <taxon>Pezizomycotina</taxon>
        <taxon>Leotiomycetes</taxon>
        <taxon>Helotiales</taxon>
        <taxon>Hyaloscyphaceae</taxon>
        <taxon>Hyaloscypha</taxon>
        <taxon>Hyaloscypha bicolor</taxon>
    </lineage>
</organism>
<dbReference type="GeneID" id="36595105"/>
<protein>
    <submittedName>
        <fullName evidence="2">Uncharacterized protein</fullName>
    </submittedName>
</protein>
<dbReference type="Proteomes" id="UP000235371">
    <property type="component" value="Unassembled WGS sequence"/>
</dbReference>
<feature type="transmembrane region" description="Helical" evidence="1">
    <location>
        <begin position="63"/>
        <end position="81"/>
    </location>
</feature>
<dbReference type="EMBL" id="KZ613843">
    <property type="protein sequence ID" value="PMD57811.1"/>
    <property type="molecule type" value="Genomic_DNA"/>
</dbReference>
<evidence type="ECO:0000256" key="1">
    <source>
        <dbReference type="SAM" id="Phobius"/>
    </source>
</evidence>
<proteinExistence type="predicted"/>
<keyword evidence="1" id="KW-1133">Transmembrane helix</keyword>
<feature type="transmembrane region" description="Helical" evidence="1">
    <location>
        <begin position="21"/>
        <end position="43"/>
    </location>
</feature>
<dbReference type="OrthoDB" id="3523366at2759"/>
<dbReference type="RefSeq" id="XP_024734715.1">
    <property type="nucleotide sequence ID" value="XM_024887029.1"/>
</dbReference>
<feature type="transmembrane region" description="Helical" evidence="1">
    <location>
        <begin position="134"/>
        <end position="152"/>
    </location>
</feature>
<dbReference type="InParanoid" id="A0A2J6T446"/>
<evidence type="ECO:0000313" key="2">
    <source>
        <dbReference type="EMBL" id="PMD57811.1"/>
    </source>
</evidence>